<accession>A0A2C8Z6X1</accession>
<evidence type="ECO:0000256" key="6">
    <source>
        <dbReference type="ARBA" id="ARBA00023136"/>
    </source>
</evidence>
<dbReference type="Pfam" id="PF01545">
    <property type="entry name" value="Cation_efflux"/>
    <property type="match status" value="1"/>
</dbReference>
<evidence type="ECO:0000313" key="12">
    <source>
        <dbReference type="Proteomes" id="UP000219440"/>
    </source>
</evidence>
<evidence type="ECO:0000313" key="11">
    <source>
        <dbReference type="EMBL" id="SOE59464.1"/>
    </source>
</evidence>
<dbReference type="InterPro" id="IPR058533">
    <property type="entry name" value="Cation_efflux_TM"/>
</dbReference>
<reference evidence="11 12" key="1">
    <citation type="submission" date="2017-09" db="EMBL/GenBank/DDBJ databases">
        <authorList>
            <person name="Ehlers B."/>
            <person name="Leendertz F.H."/>
        </authorList>
    </citation>
    <scope>NUCLEOTIDE SEQUENCE [LARGE SCALE GENOMIC DNA]</scope>
    <source>
        <strain evidence="11 12">CGMCC 1.05381</strain>
    </source>
</reference>
<proteinExistence type="inferred from homology"/>
<dbReference type="GO" id="GO:0005886">
    <property type="term" value="C:plasma membrane"/>
    <property type="evidence" value="ECO:0007669"/>
    <property type="project" value="TreeGrafter"/>
</dbReference>
<dbReference type="GO" id="GO:0015086">
    <property type="term" value="F:cadmium ion transmembrane transporter activity"/>
    <property type="evidence" value="ECO:0007669"/>
    <property type="project" value="TreeGrafter"/>
</dbReference>
<dbReference type="GO" id="GO:0015341">
    <property type="term" value="F:zinc efflux antiporter activity"/>
    <property type="evidence" value="ECO:0007669"/>
    <property type="project" value="TreeGrafter"/>
</dbReference>
<name>A0A2C8Z6X1_9MICO</name>
<dbReference type="PANTHER" id="PTHR43840">
    <property type="entry name" value="MITOCHONDRIAL METAL TRANSPORTER 1-RELATED"/>
    <property type="match status" value="1"/>
</dbReference>
<keyword evidence="12" id="KW-1185">Reference proteome</keyword>
<protein>
    <submittedName>
        <fullName evidence="11">Cation diffusion facilitator family transporter</fullName>
    </submittedName>
</protein>
<dbReference type="InterPro" id="IPR002524">
    <property type="entry name" value="Cation_efflux"/>
</dbReference>
<feature type="transmembrane region" description="Helical" evidence="8">
    <location>
        <begin position="182"/>
        <end position="204"/>
    </location>
</feature>
<organism evidence="11 12">
    <name type="scientific">Salinibacterium xinjiangense</name>
    <dbReference type="NCBI Taxonomy" id="386302"/>
    <lineage>
        <taxon>Bacteria</taxon>
        <taxon>Bacillati</taxon>
        <taxon>Actinomycetota</taxon>
        <taxon>Actinomycetes</taxon>
        <taxon>Micrococcales</taxon>
        <taxon>Microbacteriaceae</taxon>
        <taxon>Salinibacterium</taxon>
    </lineage>
</organism>
<dbReference type="Pfam" id="PF16916">
    <property type="entry name" value="ZT_dimer"/>
    <property type="match status" value="1"/>
</dbReference>
<evidence type="ECO:0000256" key="7">
    <source>
        <dbReference type="SAM" id="MobiDB-lite"/>
    </source>
</evidence>
<evidence type="ECO:0000259" key="9">
    <source>
        <dbReference type="Pfam" id="PF01545"/>
    </source>
</evidence>
<evidence type="ECO:0000256" key="8">
    <source>
        <dbReference type="SAM" id="Phobius"/>
    </source>
</evidence>
<comment type="subcellular location">
    <subcellularLocation>
        <location evidence="1">Membrane</location>
        <topology evidence="1">Multi-pass membrane protein</topology>
    </subcellularLocation>
</comment>
<dbReference type="SUPFAM" id="SSF160240">
    <property type="entry name" value="Cation efflux protein cytoplasmic domain-like"/>
    <property type="match status" value="1"/>
</dbReference>
<dbReference type="EMBL" id="OCST01000002">
    <property type="protein sequence ID" value="SOE59464.1"/>
    <property type="molecule type" value="Genomic_DNA"/>
</dbReference>
<feature type="region of interest" description="Disordered" evidence="7">
    <location>
        <begin position="1"/>
        <end position="44"/>
    </location>
</feature>
<feature type="transmembrane region" description="Helical" evidence="8">
    <location>
        <begin position="85"/>
        <end position="109"/>
    </location>
</feature>
<dbReference type="SUPFAM" id="SSF161111">
    <property type="entry name" value="Cation efflux protein transmembrane domain-like"/>
    <property type="match status" value="1"/>
</dbReference>
<dbReference type="GO" id="GO:0006882">
    <property type="term" value="P:intracellular zinc ion homeostasis"/>
    <property type="evidence" value="ECO:0007669"/>
    <property type="project" value="TreeGrafter"/>
</dbReference>
<evidence type="ECO:0000256" key="4">
    <source>
        <dbReference type="ARBA" id="ARBA00022692"/>
    </source>
</evidence>
<gene>
    <name evidence="11" type="ORF">SAMN06296378_0942</name>
</gene>
<feature type="transmembrane region" description="Helical" evidence="8">
    <location>
        <begin position="249"/>
        <end position="266"/>
    </location>
</feature>
<dbReference type="GO" id="GO:0015093">
    <property type="term" value="F:ferrous iron transmembrane transporter activity"/>
    <property type="evidence" value="ECO:0007669"/>
    <property type="project" value="TreeGrafter"/>
</dbReference>
<dbReference type="AlphaFoldDB" id="A0A2C8Z6X1"/>
<keyword evidence="6 8" id="KW-0472">Membrane</keyword>
<dbReference type="Gene3D" id="3.30.70.1350">
    <property type="entry name" value="Cation efflux protein, cytoplasmic domain"/>
    <property type="match status" value="1"/>
</dbReference>
<sequence length="369" mass="40161">MSTPHDHTLEQHEHEHEHEQQHHQGHDHDHDHDHEDHGHEGHSHPTGIRGFFYGLFVPHSHDAADSIDDAMEASKEGVRALKISLVILLVTTVLQFVVVVISGSVALLADTIHNFSDALTAVPLWIAFILGRRAATRRYTYGFGRAEDLAGLFIVVVIAASAIVAAWQSVDRLINPQPLSNLWWVLAAGVIGFLGNEIVAIYRIRVGRKIGSAALVADGVHARTDGFTSLAVVVGAIGVMLGFPLADPIVGLVISAAIIVLLWGTVRSIGRRLMDGIEPELVDKARAALENTSGVIDVPRLQLRWVGHRLQGTATLVVADRPLSEVETILHEADHQLGHALPNLDDMVLRTTTANTDAISHPHPHPHDH</sequence>
<feature type="domain" description="Cation efflux protein cytoplasmic" evidence="10">
    <location>
        <begin position="278"/>
        <end position="347"/>
    </location>
</feature>
<dbReference type="InterPro" id="IPR027469">
    <property type="entry name" value="Cation_efflux_TMD_sf"/>
</dbReference>
<dbReference type="OrthoDB" id="9813655at2"/>
<dbReference type="FunFam" id="1.20.1510.10:FF:000006">
    <property type="entry name" value="Divalent cation efflux transporter"/>
    <property type="match status" value="1"/>
</dbReference>
<dbReference type="Gene3D" id="1.20.1510.10">
    <property type="entry name" value="Cation efflux protein transmembrane domain"/>
    <property type="match status" value="1"/>
</dbReference>
<dbReference type="Proteomes" id="UP000219440">
    <property type="component" value="Unassembled WGS sequence"/>
</dbReference>
<keyword evidence="3" id="KW-0813">Transport</keyword>
<evidence type="ECO:0000256" key="1">
    <source>
        <dbReference type="ARBA" id="ARBA00004141"/>
    </source>
</evidence>
<dbReference type="InterPro" id="IPR036837">
    <property type="entry name" value="Cation_efflux_CTD_sf"/>
</dbReference>
<evidence type="ECO:0000256" key="3">
    <source>
        <dbReference type="ARBA" id="ARBA00022448"/>
    </source>
</evidence>
<feature type="transmembrane region" description="Helical" evidence="8">
    <location>
        <begin position="152"/>
        <end position="170"/>
    </location>
</feature>
<evidence type="ECO:0000256" key="2">
    <source>
        <dbReference type="ARBA" id="ARBA00008114"/>
    </source>
</evidence>
<keyword evidence="5 8" id="KW-1133">Transmembrane helix</keyword>
<feature type="transmembrane region" description="Helical" evidence="8">
    <location>
        <begin position="115"/>
        <end position="131"/>
    </location>
</feature>
<feature type="domain" description="Cation efflux protein transmembrane" evidence="9">
    <location>
        <begin position="81"/>
        <end position="274"/>
    </location>
</feature>
<keyword evidence="4 8" id="KW-0812">Transmembrane</keyword>
<evidence type="ECO:0000256" key="5">
    <source>
        <dbReference type="ARBA" id="ARBA00022989"/>
    </source>
</evidence>
<feature type="compositionally biased region" description="Basic and acidic residues" evidence="7">
    <location>
        <begin position="1"/>
        <end position="43"/>
    </location>
</feature>
<dbReference type="NCBIfam" id="TIGR01297">
    <property type="entry name" value="CDF"/>
    <property type="match status" value="1"/>
</dbReference>
<feature type="transmembrane region" description="Helical" evidence="8">
    <location>
        <begin position="225"/>
        <end position="243"/>
    </location>
</feature>
<dbReference type="PANTHER" id="PTHR43840:SF15">
    <property type="entry name" value="MITOCHONDRIAL METAL TRANSPORTER 1-RELATED"/>
    <property type="match status" value="1"/>
</dbReference>
<dbReference type="InterPro" id="IPR027470">
    <property type="entry name" value="Cation_efflux_CTD"/>
</dbReference>
<evidence type="ECO:0000259" key="10">
    <source>
        <dbReference type="Pfam" id="PF16916"/>
    </source>
</evidence>
<dbReference type="InterPro" id="IPR050291">
    <property type="entry name" value="CDF_Transporter"/>
</dbReference>
<comment type="similarity">
    <text evidence="2">Belongs to the cation diffusion facilitator (CDF) transporter (TC 2.A.4) family.</text>
</comment>